<keyword evidence="4" id="KW-1185">Reference proteome</keyword>
<dbReference type="InterPro" id="IPR015943">
    <property type="entry name" value="WD40/YVTN_repeat-like_dom_sf"/>
</dbReference>
<feature type="compositionally biased region" description="Pro residues" evidence="1">
    <location>
        <begin position="225"/>
        <end position="237"/>
    </location>
</feature>
<dbReference type="SUPFAM" id="SSF50969">
    <property type="entry name" value="YVTN repeat-like/Quinoprotein amine dehydrogenase"/>
    <property type="match status" value="1"/>
</dbReference>
<dbReference type="InterPro" id="IPR011044">
    <property type="entry name" value="Quino_amine_DH_bsu"/>
</dbReference>
<protein>
    <recommendedName>
        <fullName evidence="2">PASTA domain-containing protein</fullName>
    </recommendedName>
</protein>
<dbReference type="Proteomes" id="UP000482800">
    <property type="component" value="Unassembled WGS sequence"/>
</dbReference>
<gene>
    <name evidence="3" type="ORF">Phou_052650</name>
</gene>
<dbReference type="Gene3D" id="2.130.10.10">
    <property type="entry name" value="YVTN repeat-like/Quinoprotein amine dehydrogenase"/>
    <property type="match status" value="1"/>
</dbReference>
<feature type="region of interest" description="Disordered" evidence="1">
    <location>
        <begin position="193"/>
        <end position="246"/>
    </location>
</feature>
<evidence type="ECO:0000313" key="3">
    <source>
        <dbReference type="EMBL" id="GFJ81085.1"/>
    </source>
</evidence>
<feature type="domain" description="PASTA" evidence="2">
    <location>
        <begin position="373"/>
        <end position="442"/>
    </location>
</feature>
<accession>A0A6V8KK69</accession>
<comment type="caution">
    <text evidence="3">The sequence shown here is derived from an EMBL/GenBank/DDBJ whole genome shotgun (WGS) entry which is preliminary data.</text>
</comment>
<organism evidence="3 4">
    <name type="scientific">Phytohabitans houttuyneae</name>
    <dbReference type="NCBI Taxonomy" id="1076126"/>
    <lineage>
        <taxon>Bacteria</taxon>
        <taxon>Bacillati</taxon>
        <taxon>Actinomycetota</taxon>
        <taxon>Actinomycetes</taxon>
        <taxon>Micromonosporales</taxon>
        <taxon>Micromonosporaceae</taxon>
    </lineage>
</organism>
<dbReference type="RefSeq" id="WP_173059772.1">
    <property type="nucleotide sequence ID" value="NZ_BLPF01000002.1"/>
</dbReference>
<feature type="domain" description="PASTA" evidence="2">
    <location>
        <begin position="237"/>
        <end position="308"/>
    </location>
</feature>
<feature type="domain" description="PASTA" evidence="2">
    <location>
        <begin position="443"/>
        <end position="510"/>
    </location>
</feature>
<reference evidence="3 4" key="2">
    <citation type="submission" date="2020-03" db="EMBL/GenBank/DDBJ databases">
        <authorList>
            <person name="Ichikawa N."/>
            <person name="Kimura A."/>
            <person name="Kitahashi Y."/>
            <person name="Uohara A."/>
        </authorList>
    </citation>
    <scope>NUCLEOTIDE SEQUENCE [LARGE SCALE GENOMIC DNA]</scope>
    <source>
        <strain evidence="3 4">NBRC 108639</strain>
    </source>
</reference>
<dbReference type="Pfam" id="PF03793">
    <property type="entry name" value="PASTA"/>
    <property type="match status" value="3"/>
</dbReference>
<dbReference type="EMBL" id="BLPF01000002">
    <property type="protein sequence ID" value="GFJ81085.1"/>
    <property type="molecule type" value="Genomic_DNA"/>
</dbReference>
<dbReference type="AlphaFoldDB" id="A0A6V8KK69"/>
<evidence type="ECO:0000259" key="2">
    <source>
        <dbReference type="PROSITE" id="PS51178"/>
    </source>
</evidence>
<dbReference type="CDD" id="cd06577">
    <property type="entry name" value="PASTA_pknB"/>
    <property type="match status" value="5"/>
</dbReference>
<dbReference type="PROSITE" id="PS51178">
    <property type="entry name" value="PASTA"/>
    <property type="match status" value="3"/>
</dbReference>
<sequence length="684" mass="71107">MPCADSVWLTTEKDEVVEVVSGREVRRFRLGAPLLGLTVSDSHPIAVTADGTAYMIDGETPRAVGKLGIAGTAVVLGAWRGAGRHVLAVDRASGTVAALDPRTGRGFTVQLKLKSRGDLAAPVTLGSFAYVPDYAGPSLWKIDLGRATAASRPLDVPGQPGPFELSVSGGRVWANNQYDRSVLVVDANGHERYADKGTGAELTDTEGQTGPPGGGSPTDPKDPPTQRPPSPQGPPKGPDGRLVTVPSFARGTPHEQACATITELGLRCRAVSAGDDEPGVDPGDVLGTSPAAGRRVPVGSRVVVRYAGPLRTPEVTGLPYREACRQVTAARLRCEQVVSAEVAIAPEQLGVVSAQAPQAQTEISRNSLVTVTYPDSIALPNVADQAFGAACTRLEELYKMRCQAVLGGPVTAGKQAGQVQSQEPAAGTVAKMGTTVTLRYYKGESTPGTVVGANISAACGAIQAEGLECVPVEGTCAQTVGRPVGEVYGQDPPAGQTVAVGSRVTLTYYGDKCTVPGYGGQGWEAACNDINARGFSCNAVPVLNPTPGVVLAQDPPAGTYQLGTPVTIHYSPWTPVPTVLGAAYPPGTQIPGARVIYHYTCDAGGDLCRGLPRNEFYSGLAPGSPTIGAHFRGAAYAVLMTCGTAAGQARVWRTWNGGSPRYYQHVRSESPPPADDREELGCVW</sequence>
<dbReference type="InterPro" id="IPR005543">
    <property type="entry name" value="PASTA_dom"/>
</dbReference>
<dbReference type="SMART" id="SM00740">
    <property type="entry name" value="PASTA"/>
    <property type="match status" value="4"/>
</dbReference>
<reference evidence="3 4" key="1">
    <citation type="submission" date="2020-03" db="EMBL/GenBank/DDBJ databases">
        <title>Whole genome shotgun sequence of Phytohabitans houttuyneae NBRC 108639.</title>
        <authorList>
            <person name="Komaki H."/>
            <person name="Tamura T."/>
        </authorList>
    </citation>
    <scope>NUCLEOTIDE SEQUENCE [LARGE SCALE GENOMIC DNA]</scope>
    <source>
        <strain evidence="3 4">NBRC 108639</strain>
    </source>
</reference>
<name>A0A6V8KK69_9ACTN</name>
<dbReference type="Gene3D" id="3.30.10.20">
    <property type="match status" value="4"/>
</dbReference>
<proteinExistence type="predicted"/>
<evidence type="ECO:0000256" key="1">
    <source>
        <dbReference type="SAM" id="MobiDB-lite"/>
    </source>
</evidence>
<evidence type="ECO:0000313" key="4">
    <source>
        <dbReference type="Proteomes" id="UP000482800"/>
    </source>
</evidence>